<evidence type="ECO:0000313" key="3">
    <source>
        <dbReference type="Proteomes" id="UP001054889"/>
    </source>
</evidence>
<evidence type="ECO:0000256" key="1">
    <source>
        <dbReference type="SAM" id="MobiDB-lite"/>
    </source>
</evidence>
<proteinExistence type="predicted"/>
<dbReference type="AlphaFoldDB" id="A0AAV5EMY7"/>
<reference evidence="2" key="2">
    <citation type="submission" date="2021-12" db="EMBL/GenBank/DDBJ databases">
        <title>Resequencing data analysis of finger millet.</title>
        <authorList>
            <person name="Hatakeyama M."/>
            <person name="Aluri S."/>
            <person name="Balachadran M.T."/>
            <person name="Sivarajan S.R."/>
            <person name="Poveda L."/>
            <person name="Shimizu-Inatsugi R."/>
            <person name="Schlapbach R."/>
            <person name="Sreeman S.M."/>
            <person name="Shimizu K.K."/>
        </authorList>
    </citation>
    <scope>NUCLEOTIDE SEQUENCE</scope>
</reference>
<organism evidence="2 3">
    <name type="scientific">Eleusine coracana subsp. coracana</name>
    <dbReference type="NCBI Taxonomy" id="191504"/>
    <lineage>
        <taxon>Eukaryota</taxon>
        <taxon>Viridiplantae</taxon>
        <taxon>Streptophyta</taxon>
        <taxon>Embryophyta</taxon>
        <taxon>Tracheophyta</taxon>
        <taxon>Spermatophyta</taxon>
        <taxon>Magnoliopsida</taxon>
        <taxon>Liliopsida</taxon>
        <taxon>Poales</taxon>
        <taxon>Poaceae</taxon>
        <taxon>PACMAD clade</taxon>
        <taxon>Chloridoideae</taxon>
        <taxon>Cynodonteae</taxon>
        <taxon>Eleusininae</taxon>
        <taxon>Eleusine</taxon>
    </lineage>
</organism>
<dbReference type="PANTHER" id="PTHR33264:SF8">
    <property type="entry name" value="EXPRESSED PROTEIN"/>
    <property type="match status" value="1"/>
</dbReference>
<evidence type="ECO:0000313" key="2">
    <source>
        <dbReference type="EMBL" id="GJN23901.1"/>
    </source>
</evidence>
<feature type="region of interest" description="Disordered" evidence="1">
    <location>
        <begin position="121"/>
        <end position="201"/>
    </location>
</feature>
<dbReference type="Proteomes" id="UP001054889">
    <property type="component" value="Unassembled WGS sequence"/>
</dbReference>
<gene>
    <name evidence="2" type="primary">gb11593</name>
    <name evidence="2" type="ORF">PR202_gb11593</name>
</gene>
<reference evidence="2" key="1">
    <citation type="journal article" date="2018" name="DNA Res.">
        <title>Multiple hybrid de novo genome assembly of finger millet, an orphan allotetraploid crop.</title>
        <authorList>
            <person name="Hatakeyama M."/>
            <person name="Aluri S."/>
            <person name="Balachadran M.T."/>
            <person name="Sivarajan S.R."/>
            <person name="Patrignani A."/>
            <person name="Gruter S."/>
            <person name="Poveda L."/>
            <person name="Shimizu-Inatsugi R."/>
            <person name="Baeten J."/>
            <person name="Francoijs K.J."/>
            <person name="Nataraja K.N."/>
            <person name="Reddy Y.A.N."/>
            <person name="Phadnis S."/>
            <person name="Ravikumar R.L."/>
            <person name="Schlapbach R."/>
            <person name="Sreeman S.M."/>
            <person name="Shimizu K.K."/>
        </authorList>
    </citation>
    <scope>NUCLEOTIDE SEQUENCE</scope>
</reference>
<dbReference type="EMBL" id="BQKI01000076">
    <property type="protein sequence ID" value="GJN23901.1"/>
    <property type="molecule type" value="Genomic_DNA"/>
</dbReference>
<accession>A0AAV5EMY7</accession>
<feature type="compositionally biased region" description="Low complexity" evidence="1">
    <location>
        <begin position="140"/>
        <end position="161"/>
    </location>
</feature>
<feature type="compositionally biased region" description="Basic residues" evidence="1">
    <location>
        <begin position="125"/>
        <end position="135"/>
    </location>
</feature>
<protein>
    <submittedName>
        <fullName evidence="2">Uncharacterized protein</fullName>
    </submittedName>
</protein>
<sequence length="337" mass="36315">MLKILTGMGENIKMELGAELHEALRREEDGYARNQAKQSTRNKPVPCCRVPGHGSARRPIPGQIWGAACRFRRRGQRQFKPSVSLAATLAFLPSFLIHPGRRAIHAGAVSSLTTHTSPLAMASAKAHRDHHHQHQHRAEASCPATSVAVAAARASDSSAPRGPRPPPSSHQARDQQLRRSAAFPPRRHHPRPPQRCGSERNIRQQHRGCGEVAGGTAAGCAAVCCCFPCVMVEVVVLATVRAPAALCRRAARARRIGGRRRSASAGQAAEMYELLVDDGSVGTDAAEDVAAALAAVAKPATEDSAELEKEVWARFYGAGFWRSPSQLGDDTGDRFFF</sequence>
<name>A0AAV5EMY7_ELECO</name>
<dbReference type="PANTHER" id="PTHR33264">
    <property type="entry name" value="EXPRESSED PROTEIN"/>
    <property type="match status" value="1"/>
</dbReference>
<keyword evidence="3" id="KW-1185">Reference proteome</keyword>
<comment type="caution">
    <text evidence="2">The sequence shown here is derived from an EMBL/GenBank/DDBJ whole genome shotgun (WGS) entry which is preliminary data.</text>
</comment>